<dbReference type="InterPro" id="IPR007860">
    <property type="entry name" value="DNA_mmatch_repair_MutS_con_dom"/>
</dbReference>
<feature type="coiled-coil region" evidence="11">
    <location>
        <begin position="641"/>
        <end position="668"/>
    </location>
</feature>
<dbReference type="InterPro" id="IPR007861">
    <property type="entry name" value="DNA_mismatch_repair_MutS_clamp"/>
</dbReference>
<dbReference type="STRING" id="930992.A0A0D0C3I1"/>
<keyword evidence="8" id="KW-0539">Nucleus</keyword>
<evidence type="ECO:0000256" key="10">
    <source>
        <dbReference type="RuleBase" id="RU003756"/>
    </source>
</evidence>
<comment type="similarity">
    <text evidence="2">Belongs to the DNA mismatch repair MutS family. MSH3 subfamily.</text>
</comment>
<dbReference type="Gene3D" id="3.40.50.300">
    <property type="entry name" value="P-loop containing nucleotide triphosphate hydrolases"/>
    <property type="match status" value="1"/>
</dbReference>
<accession>A0A0D0C3I1</accession>
<dbReference type="EMBL" id="KN835133">
    <property type="protein sequence ID" value="KIK49388.1"/>
    <property type="molecule type" value="Genomic_DNA"/>
</dbReference>
<evidence type="ECO:0000256" key="6">
    <source>
        <dbReference type="ARBA" id="ARBA00023125"/>
    </source>
</evidence>
<dbReference type="SUPFAM" id="SSF48334">
    <property type="entry name" value="DNA repair protein MutS, domain III"/>
    <property type="match status" value="1"/>
</dbReference>
<evidence type="ECO:0000256" key="9">
    <source>
        <dbReference type="ARBA" id="ARBA00029792"/>
    </source>
</evidence>
<dbReference type="GO" id="GO:0006312">
    <property type="term" value="P:mitotic recombination"/>
    <property type="evidence" value="ECO:0007669"/>
    <property type="project" value="TreeGrafter"/>
</dbReference>
<evidence type="ECO:0000256" key="12">
    <source>
        <dbReference type="SAM" id="MobiDB-lite"/>
    </source>
</evidence>
<dbReference type="AlphaFoldDB" id="A0A0D0C3I1"/>
<dbReference type="InterPro" id="IPR000432">
    <property type="entry name" value="DNA_mismatch_repair_MutS_C"/>
</dbReference>
<dbReference type="InterPro" id="IPR036187">
    <property type="entry name" value="DNA_mismatch_repair_MutS_sf"/>
</dbReference>
<keyword evidence="7 10" id="KW-0234">DNA repair</keyword>
<dbReference type="FunFam" id="1.10.1420.10:FF:000004">
    <property type="entry name" value="DNA mismatch repair protein Msh3"/>
    <property type="match status" value="1"/>
</dbReference>
<dbReference type="InterPro" id="IPR045076">
    <property type="entry name" value="MutS"/>
</dbReference>
<gene>
    <name evidence="14" type="ORF">CY34DRAFT_70170</name>
</gene>
<dbReference type="InterPro" id="IPR007696">
    <property type="entry name" value="DNA_mismatch_repair_MutS_core"/>
</dbReference>
<keyword evidence="5" id="KW-0067">ATP-binding</keyword>
<feature type="compositionally biased region" description="Low complexity" evidence="12">
    <location>
        <begin position="117"/>
        <end position="130"/>
    </location>
</feature>
<evidence type="ECO:0000256" key="1">
    <source>
        <dbReference type="ARBA" id="ARBA00004123"/>
    </source>
</evidence>
<dbReference type="GO" id="GO:0030983">
    <property type="term" value="F:mismatched DNA binding"/>
    <property type="evidence" value="ECO:0007669"/>
    <property type="project" value="InterPro"/>
</dbReference>
<feature type="region of interest" description="Disordered" evidence="12">
    <location>
        <begin position="1"/>
        <end position="91"/>
    </location>
</feature>
<evidence type="ECO:0000256" key="2">
    <source>
        <dbReference type="ARBA" id="ARBA00007094"/>
    </source>
</evidence>
<proteinExistence type="inferred from homology"/>
<dbReference type="FunCoup" id="A0A0D0C3I1">
    <property type="interactions" value="598"/>
</dbReference>
<reference evidence="14 15" key="1">
    <citation type="submission" date="2014-04" db="EMBL/GenBank/DDBJ databases">
        <authorList>
            <consortium name="DOE Joint Genome Institute"/>
            <person name="Kuo A."/>
            <person name="Ruytinx J."/>
            <person name="Rineau F."/>
            <person name="Colpaert J."/>
            <person name="Kohler A."/>
            <person name="Nagy L.G."/>
            <person name="Floudas D."/>
            <person name="Copeland A."/>
            <person name="Barry K.W."/>
            <person name="Cichocki N."/>
            <person name="Veneault-Fourrey C."/>
            <person name="LaButti K."/>
            <person name="Lindquist E.A."/>
            <person name="Lipzen A."/>
            <person name="Lundell T."/>
            <person name="Morin E."/>
            <person name="Murat C."/>
            <person name="Sun H."/>
            <person name="Tunlid A."/>
            <person name="Henrissat B."/>
            <person name="Grigoriev I.V."/>
            <person name="Hibbett D.S."/>
            <person name="Martin F."/>
            <person name="Nordberg H.P."/>
            <person name="Cantor M.N."/>
            <person name="Hua S.X."/>
        </authorList>
    </citation>
    <scope>NUCLEOTIDE SEQUENCE [LARGE SCALE GENOMIC DNA]</scope>
    <source>
        <strain evidence="14 15">UH-Slu-Lm8-n1</strain>
    </source>
</reference>
<dbReference type="PROSITE" id="PS00486">
    <property type="entry name" value="DNA_MISMATCH_REPAIR_2"/>
    <property type="match status" value="1"/>
</dbReference>
<evidence type="ECO:0000256" key="8">
    <source>
        <dbReference type="ARBA" id="ARBA00023242"/>
    </source>
</evidence>
<comment type="subcellular location">
    <subcellularLocation>
        <location evidence="1">Nucleus</location>
    </subcellularLocation>
</comment>
<evidence type="ECO:0000313" key="14">
    <source>
        <dbReference type="EMBL" id="KIK49388.1"/>
    </source>
</evidence>
<dbReference type="Gene3D" id="3.40.1170.10">
    <property type="entry name" value="DNA repair protein MutS, domain I"/>
    <property type="match status" value="1"/>
</dbReference>
<dbReference type="OrthoDB" id="121051at2759"/>
<dbReference type="Gene3D" id="1.10.1420.10">
    <property type="match status" value="2"/>
</dbReference>
<feature type="compositionally biased region" description="Polar residues" evidence="12">
    <location>
        <begin position="1"/>
        <end position="24"/>
    </location>
</feature>
<evidence type="ECO:0000259" key="13">
    <source>
        <dbReference type="PROSITE" id="PS00486"/>
    </source>
</evidence>
<feature type="domain" description="DNA mismatch repair proteins mutS family" evidence="13">
    <location>
        <begin position="898"/>
        <end position="914"/>
    </location>
</feature>
<dbReference type="SUPFAM" id="SSF52540">
    <property type="entry name" value="P-loop containing nucleoside triphosphate hydrolases"/>
    <property type="match status" value="1"/>
</dbReference>
<dbReference type="InterPro" id="IPR027417">
    <property type="entry name" value="P-loop_NTPase"/>
</dbReference>
<organism evidence="14 15">
    <name type="scientific">Suillus luteus UH-Slu-Lm8-n1</name>
    <dbReference type="NCBI Taxonomy" id="930992"/>
    <lineage>
        <taxon>Eukaryota</taxon>
        <taxon>Fungi</taxon>
        <taxon>Dikarya</taxon>
        <taxon>Basidiomycota</taxon>
        <taxon>Agaricomycotina</taxon>
        <taxon>Agaricomycetes</taxon>
        <taxon>Agaricomycetidae</taxon>
        <taxon>Boletales</taxon>
        <taxon>Suillineae</taxon>
        <taxon>Suillaceae</taxon>
        <taxon>Suillus</taxon>
    </lineage>
</organism>
<dbReference type="InterPro" id="IPR007695">
    <property type="entry name" value="DNA_mismatch_repair_MutS-lik_N"/>
</dbReference>
<keyword evidence="15" id="KW-1185">Reference proteome</keyword>
<dbReference type="Gene3D" id="3.30.420.110">
    <property type="entry name" value="MutS, connector domain"/>
    <property type="match status" value="1"/>
</dbReference>
<dbReference type="InterPro" id="IPR016151">
    <property type="entry name" value="DNA_mismatch_repair_MutS_N"/>
</dbReference>
<comment type="function">
    <text evidence="10">Component of the post-replicative DNA mismatch repair system (MMR).</text>
</comment>
<evidence type="ECO:0000256" key="11">
    <source>
        <dbReference type="SAM" id="Coils"/>
    </source>
</evidence>
<dbReference type="Pfam" id="PF05192">
    <property type="entry name" value="MutS_III"/>
    <property type="match status" value="1"/>
</dbReference>
<evidence type="ECO:0000256" key="4">
    <source>
        <dbReference type="ARBA" id="ARBA00022763"/>
    </source>
</evidence>
<dbReference type="SUPFAM" id="SSF55271">
    <property type="entry name" value="DNA repair protein MutS, domain I"/>
    <property type="match status" value="1"/>
</dbReference>
<feature type="region of interest" description="Disordered" evidence="12">
    <location>
        <begin position="111"/>
        <end position="132"/>
    </location>
</feature>
<dbReference type="HOGENOM" id="CLU_002472_0_2_1"/>
<evidence type="ECO:0000313" key="15">
    <source>
        <dbReference type="Proteomes" id="UP000054485"/>
    </source>
</evidence>
<dbReference type="GO" id="GO:0005524">
    <property type="term" value="F:ATP binding"/>
    <property type="evidence" value="ECO:0007669"/>
    <property type="project" value="UniProtKB-KW"/>
</dbReference>
<dbReference type="Pfam" id="PF05190">
    <property type="entry name" value="MutS_IV"/>
    <property type="match status" value="1"/>
</dbReference>
<reference evidence="15" key="2">
    <citation type="submission" date="2015-01" db="EMBL/GenBank/DDBJ databases">
        <title>Evolutionary Origins and Diversification of the Mycorrhizal Mutualists.</title>
        <authorList>
            <consortium name="DOE Joint Genome Institute"/>
            <consortium name="Mycorrhizal Genomics Consortium"/>
            <person name="Kohler A."/>
            <person name="Kuo A."/>
            <person name="Nagy L.G."/>
            <person name="Floudas D."/>
            <person name="Copeland A."/>
            <person name="Barry K.W."/>
            <person name="Cichocki N."/>
            <person name="Veneault-Fourrey C."/>
            <person name="LaButti K."/>
            <person name="Lindquist E.A."/>
            <person name="Lipzen A."/>
            <person name="Lundell T."/>
            <person name="Morin E."/>
            <person name="Murat C."/>
            <person name="Riley R."/>
            <person name="Ohm R."/>
            <person name="Sun H."/>
            <person name="Tunlid A."/>
            <person name="Henrissat B."/>
            <person name="Grigoriev I.V."/>
            <person name="Hibbett D.S."/>
            <person name="Martin F."/>
        </authorList>
    </citation>
    <scope>NUCLEOTIDE SEQUENCE [LARGE SCALE GENOMIC DNA]</scope>
    <source>
        <strain evidence="15">UH-Slu-Lm8-n1</strain>
    </source>
</reference>
<keyword evidence="3 10" id="KW-0547">Nucleotide-binding</keyword>
<keyword evidence="6 10" id="KW-0238">DNA-binding</keyword>
<evidence type="ECO:0000256" key="3">
    <source>
        <dbReference type="ARBA" id="ARBA00022741"/>
    </source>
</evidence>
<name>A0A0D0C3I1_9AGAM</name>
<evidence type="ECO:0000256" key="5">
    <source>
        <dbReference type="ARBA" id="ARBA00022840"/>
    </source>
</evidence>
<dbReference type="Pfam" id="PF00488">
    <property type="entry name" value="MutS_V"/>
    <property type="match status" value="1"/>
</dbReference>
<dbReference type="InParanoid" id="A0A0D0C3I1"/>
<dbReference type="InterPro" id="IPR036678">
    <property type="entry name" value="MutS_con_dom_sf"/>
</dbReference>
<dbReference type="NCBIfam" id="NF003810">
    <property type="entry name" value="PRK05399.1"/>
    <property type="match status" value="1"/>
</dbReference>
<dbReference type="SMART" id="SM00533">
    <property type="entry name" value="MUTSd"/>
    <property type="match status" value="1"/>
</dbReference>
<dbReference type="Proteomes" id="UP000054485">
    <property type="component" value="Unassembled WGS sequence"/>
</dbReference>
<dbReference type="GO" id="GO:0005634">
    <property type="term" value="C:nucleus"/>
    <property type="evidence" value="ECO:0007669"/>
    <property type="project" value="UniProtKB-SubCell"/>
</dbReference>
<dbReference type="GO" id="GO:0140664">
    <property type="term" value="F:ATP-dependent DNA damage sensor activity"/>
    <property type="evidence" value="ECO:0007669"/>
    <property type="project" value="InterPro"/>
</dbReference>
<sequence>MSERQSASRQIQPQISSFFVQGSTTKKRALISSDTLIDLTIDDSGSDVERQPPIKKLKSKHPESPTSQWRFDPSSRGEHSGTASVQVHKSRSRADLERILLRTGTQLGRAKDRENLSVSDDSSQDGNDSDPAFTELRAMFSRIPTQGGRKSREKPMVRKTKAAAAVGPSGETYTPYEAQVLSFIKDYPGTILMIEKGYKFYFHEESAKTASGELGIVAYVKRNLLTASIPVHRKEVHLKKLLSKGHKVGIIEQTETAALKKASENKNTLFERKLTQLYTATTYVDEVGSVDDLDKYSAPPLLCLIESHKSDSAEGNISIGMIAIMPSTGDVIWDEFHDTVMRVELETRLVHTRPAELLVPGEGLTKMTQKVLAHFANASHDQRIRTEYFNSTLSGSEAFDFITNFYATKATASTGELSSDKLLALVAGLPQLVTVSLAHSIKYLSTFRIADALLGVKFFTRFTERNHMLLNGNTMTNLEIYQNQTDFTTHGTLMSILDHTSTKFGARLLKNWIGKPLTNKLILNQRIDAVEEIKSSKSPQLVELCRVLKRLPDLAKGLCRIQYGKCSCQELASLLSAFGTITSAFPEHAEEFHSKLLNDIFSSLPKLKAPIKALLAAIDIKKANSGRKDDLWTDPEQFPALDEYKLLIETVKSELDEELKSIRKLLRKPSLAWTTVLGNEYLVEIKKSEDRAVPTNWVVMSATKSLRRYHTPEVKRFIDELSRYREALNAEANKAFASFLNFIASDHYSVMRDVVNNLAIADCLLSLAHVAHQQGYVRPEFIEEDSLEIVEGRHPMIEALRTDPFVPNTLCIGGDYPRSSIITGPNMGGKSSAVRMVALIAIMAQIGSYVPARAVKLGLLDGVFSRMGASDELARGRSTFMVEMAQTSDILQKVTRKSLVILDELGRGTSTADGMAIADAVLHHLVEQAKCKTLFITHYPLVATELERKFPEEVQNLHMSYTTDIRINGTRDVTFLYQLTPGIALESFGVECGRLAGLPDNILRIASERSELCRTVTEQRTRRSRSVHACHSPPFSLTILQDTQAYGCHCSRAFNTRCNETGRTPNRTGTVVYN</sequence>
<dbReference type="Pfam" id="PF01624">
    <property type="entry name" value="MutS_I"/>
    <property type="match status" value="1"/>
</dbReference>
<keyword evidence="4 10" id="KW-0227">DNA damage</keyword>
<dbReference type="PANTHER" id="PTHR11361:SF122">
    <property type="entry name" value="DNA MISMATCH REPAIR PROTEIN MSH3"/>
    <property type="match status" value="1"/>
</dbReference>
<dbReference type="SMART" id="SM00534">
    <property type="entry name" value="MUTSac"/>
    <property type="match status" value="1"/>
</dbReference>
<dbReference type="PANTHER" id="PTHR11361">
    <property type="entry name" value="DNA MISMATCH REPAIR PROTEIN MUTS FAMILY MEMBER"/>
    <property type="match status" value="1"/>
</dbReference>
<dbReference type="Pfam" id="PF05188">
    <property type="entry name" value="MutS_II"/>
    <property type="match status" value="1"/>
</dbReference>
<keyword evidence="11" id="KW-0175">Coiled coil</keyword>
<evidence type="ECO:0000256" key="7">
    <source>
        <dbReference type="ARBA" id="ARBA00023204"/>
    </source>
</evidence>
<protein>
    <recommendedName>
        <fullName evidence="9">MutS protein homolog 3</fullName>
    </recommendedName>
</protein>
<dbReference type="GO" id="GO:0006298">
    <property type="term" value="P:mismatch repair"/>
    <property type="evidence" value="ECO:0007669"/>
    <property type="project" value="InterPro"/>
</dbReference>